<evidence type="ECO:0000259" key="2">
    <source>
        <dbReference type="PROSITE" id="PS50263"/>
    </source>
</evidence>
<sequence>MAKWVKISTIGMEQYSTKETLTTRQSLEKVKEYIRSQIRQVLPDQPDLIVLPEWCDIPQSHTGSQELRSEFVKERGSEVRELLAAIARENNCYITYPTLIEAEDGTYRNTMQLIDRSGEIAGFYNKNHAVIIEVEENILCGKDANVIECDFGRVACAICFDLNFDPIRLKYVEAKPDIILFPSMYHGGIMQSYWAYSCRSYFVGAVPRHPSAILNPLGDIVATSTNYFNFVTAKVNLDYVTAHLGYNFEKIAAMREKYGPKVNVYDPGNLGPVLITSESDEITALEMTQAFEIELLDDYFARSLACQADPANIEK</sequence>
<dbReference type="EMBL" id="JAGGLB010000043">
    <property type="protein sequence ID" value="MBP1996036.1"/>
    <property type="molecule type" value="Genomic_DNA"/>
</dbReference>
<protein>
    <recommendedName>
        <fullName evidence="2">CN hydrolase domain-containing protein</fullName>
    </recommendedName>
</protein>
<keyword evidence="4" id="KW-1185">Reference proteome</keyword>
<gene>
    <name evidence="3" type="ORF">J2Z66_007680</name>
</gene>
<dbReference type="PROSITE" id="PS50263">
    <property type="entry name" value="CN_HYDROLASE"/>
    <property type="match status" value="1"/>
</dbReference>
<reference evidence="3 4" key="1">
    <citation type="submission" date="2021-03" db="EMBL/GenBank/DDBJ databases">
        <title>Genomic Encyclopedia of Type Strains, Phase IV (KMG-IV): sequencing the most valuable type-strain genomes for metagenomic binning, comparative biology and taxonomic classification.</title>
        <authorList>
            <person name="Goeker M."/>
        </authorList>
    </citation>
    <scope>NUCLEOTIDE SEQUENCE [LARGE SCALE GENOMIC DNA]</scope>
    <source>
        <strain evidence="3 4">DSM 26048</strain>
    </source>
</reference>
<dbReference type="PANTHER" id="PTHR43674">
    <property type="entry name" value="NITRILASE C965.09-RELATED"/>
    <property type="match status" value="1"/>
</dbReference>
<evidence type="ECO:0000256" key="1">
    <source>
        <dbReference type="ARBA" id="ARBA00022801"/>
    </source>
</evidence>
<keyword evidence="1" id="KW-0378">Hydrolase</keyword>
<dbReference type="InterPro" id="IPR003010">
    <property type="entry name" value="C-N_Hydrolase"/>
</dbReference>
<dbReference type="SUPFAM" id="SSF56317">
    <property type="entry name" value="Carbon-nitrogen hydrolase"/>
    <property type="match status" value="1"/>
</dbReference>
<dbReference type="CDD" id="cd07197">
    <property type="entry name" value="nitrilase"/>
    <property type="match status" value="1"/>
</dbReference>
<accession>A0ABS4J859</accession>
<evidence type="ECO:0000313" key="4">
    <source>
        <dbReference type="Proteomes" id="UP001519287"/>
    </source>
</evidence>
<name>A0ABS4J859_9BACL</name>
<dbReference type="RefSeq" id="WP_209978096.1">
    <property type="nucleotide sequence ID" value="NZ_JAGGLB010000043.1"/>
</dbReference>
<dbReference type="InterPro" id="IPR036526">
    <property type="entry name" value="C-N_Hydrolase_sf"/>
</dbReference>
<dbReference type="Gene3D" id="3.60.110.10">
    <property type="entry name" value="Carbon-nitrogen hydrolase"/>
    <property type="match status" value="1"/>
</dbReference>
<dbReference type="Pfam" id="PF00795">
    <property type="entry name" value="CN_hydrolase"/>
    <property type="match status" value="1"/>
</dbReference>
<evidence type="ECO:0000313" key="3">
    <source>
        <dbReference type="EMBL" id="MBP1996036.1"/>
    </source>
</evidence>
<dbReference type="InterPro" id="IPR050345">
    <property type="entry name" value="Aliph_Amidase/BUP"/>
</dbReference>
<dbReference type="Proteomes" id="UP001519287">
    <property type="component" value="Unassembled WGS sequence"/>
</dbReference>
<feature type="domain" description="CN hydrolase" evidence="2">
    <location>
        <begin position="8"/>
        <end position="237"/>
    </location>
</feature>
<organism evidence="3 4">
    <name type="scientific">Paenibacillus eucommiae</name>
    <dbReference type="NCBI Taxonomy" id="1355755"/>
    <lineage>
        <taxon>Bacteria</taxon>
        <taxon>Bacillati</taxon>
        <taxon>Bacillota</taxon>
        <taxon>Bacilli</taxon>
        <taxon>Bacillales</taxon>
        <taxon>Paenibacillaceae</taxon>
        <taxon>Paenibacillus</taxon>
    </lineage>
</organism>
<proteinExistence type="predicted"/>
<comment type="caution">
    <text evidence="3">The sequence shown here is derived from an EMBL/GenBank/DDBJ whole genome shotgun (WGS) entry which is preliminary data.</text>
</comment>
<dbReference type="PANTHER" id="PTHR43674:SF16">
    <property type="entry name" value="CARBON-NITROGEN FAMILY, PUTATIVE (AFU_ORTHOLOGUE AFUA_5G02350)-RELATED"/>
    <property type="match status" value="1"/>
</dbReference>